<evidence type="ECO:0000256" key="1">
    <source>
        <dbReference type="SAM" id="Phobius"/>
    </source>
</evidence>
<dbReference type="InterPro" id="IPR036397">
    <property type="entry name" value="RNaseH_sf"/>
</dbReference>
<dbReference type="EMBL" id="CCXY01000452">
    <property type="protein sequence ID" value="CEG13994.1"/>
    <property type="molecule type" value="Genomic_DNA"/>
</dbReference>
<organism evidence="3">
    <name type="scientific">groundwater metagenome</name>
    <dbReference type="NCBI Taxonomy" id="717931"/>
    <lineage>
        <taxon>unclassified sequences</taxon>
        <taxon>metagenomes</taxon>
        <taxon>ecological metagenomes</taxon>
    </lineage>
</organism>
<dbReference type="InterPro" id="IPR038717">
    <property type="entry name" value="Tc1-like_DDE_dom"/>
</dbReference>
<keyword evidence="1" id="KW-0472">Membrane</keyword>
<name>A0A098EEQ5_9ZZZZ</name>
<dbReference type="InterPro" id="IPR012337">
    <property type="entry name" value="RNaseH-like_sf"/>
</dbReference>
<gene>
    <name evidence="3" type="ORF">MSIBF_A850009</name>
</gene>
<dbReference type="AlphaFoldDB" id="A0A098EEQ5"/>
<dbReference type="NCBIfam" id="NF033545">
    <property type="entry name" value="transpos_IS630"/>
    <property type="match status" value="1"/>
</dbReference>
<evidence type="ECO:0000313" key="3">
    <source>
        <dbReference type="EMBL" id="CEG13994.1"/>
    </source>
</evidence>
<sequence>MKKLRRVKESFFFVDAAHFVLAPFLGILWCFTRMFIQAPSGRQRFNVLGAINAVTHELITVTNDTYINAQSFCELLRRISQLKYNVPITIVLDNARYLKCALVQNLAKSLNIELLYLPSYSPNLNQIERLWKFVKKKCLYSKYYSEFGSFKKAITNCLEQTNTTYKQEIDSLLTLRFQKFKKAQPVKYSIGCLSLPKF</sequence>
<keyword evidence="1" id="KW-0812">Transmembrane</keyword>
<accession>A0A098EEQ5</accession>
<dbReference type="InterPro" id="IPR047655">
    <property type="entry name" value="Transpos_IS630-like"/>
</dbReference>
<evidence type="ECO:0000259" key="2">
    <source>
        <dbReference type="Pfam" id="PF13358"/>
    </source>
</evidence>
<protein>
    <submittedName>
        <fullName evidence="3">Transposase</fullName>
    </submittedName>
</protein>
<dbReference type="PANTHER" id="PTHR46564:SF1">
    <property type="entry name" value="TRANSPOSASE"/>
    <property type="match status" value="1"/>
</dbReference>
<reference evidence="3" key="1">
    <citation type="submission" date="2014-09" db="EMBL/GenBank/DDBJ databases">
        <authorList>
            <person name="Probst J Alexander"/>
        </authorList>
    </citation>
    <scope>NUCLEOTIDE SEQUENCE</scope>
</reference>
<feature type="domain" description="Tc1-like transposase DDE" evidence="2">
    <location>
        <begin position="36"/>
        <end position="147"/>
    </location>
</feature>
<dbReference type="PANTHER" id="PTHR46564">
    <property type="entry name" value="TRANSPOSASE"/>
    <property type="match status" value="1"/>
</dbReference>
<proteinExistence type="predicted"/>
<dbReference type="SUPFAM" id="SSF53098">
    <property type="entry name" value="Ribonuclease H-like"/>
    <property type="match status" value="1"/>
</dbReference>
<dbReference type="GO" id="GO:0003676">
    <property type="term" value="F:nucleic acid binding"/>
    <property type="evidence" value="ECO:0007669"/>
    <property type="project" value="InterPro"/>
</dbReference>
<dbReference type="Pfam" id="PF13358">
    <property type="entry name" value="DDE_3"/>
    <property type="match status" value="1"/>
</dbReference>
<feature type="transmembrane region" description="Helical" evidence="1">
    <location>
        <begin position="12"/>
        <end position="36"/>
    </location>
</feature>
<keyword evidence="1" id="KW-1133">Transmembrane helix</keyword>
<dbReference type="Gene3D" id="3.30.420.10">
    <property type="entry name" value="Ribonuclease H-like superfamily/Ribonuclease H"/>
    <property type="match status" value="1"/>
</dbReference>